<sequence length="91" mass="10779">MKQISFKKKNGIYYTNSLLAKKMISLLKIDYRRSFKLIELAIGEGHIMTYIIQEFLNLNKDKSQNYIINFLETSFYGFDVREDAILICKKN</sequence>
<evidence type="ECO:0000313" key="1">
    <source>
        <dbReference type="EMBL" id="GGI64343.1"/>
    </source>
</evidence>
<dbReference type="SUPFAM" id="SSF53335">
    <property type="entry name" value="S-adenosyl-L-methionine-dependent methyltransferases"/>
    <property type="match status" value="1"/>
</dbReference>
<evidence type="ECO:0000313" key="2">
    <source>
        <dbReference type="Proteomes" id="UP000603295"/>
    </source>
</evidence>
<keyword evidence="2" id="KW-1185">Reference proteome</keyword>
<protein>
    <submittedName>
        <fullName evidence="1">Uncharacterized protein</fullName>
    </submittedName>
</protein>
<gene>
    <name evidence="1" type="ORF">GCM10011459_21770</name>
</gene>
<dbReference type="Proteomes" id="UP000603295">
    <property type="component" value="Unassembled WGS sequence"/>
</dbReference>
<proteinExistence type="predicted"/>
<dbReference type="InterPro" id="IPR029063">
    <property type="entry name" value="SAM-dependent_MTases_sf"/>
</dbReference>
<organism evidence="1 2">
    <name type="scientific">Limosilactobacillus caviae</name>
    <dbReference type="NCBI Taxonomy" id="1769424"/>
    <lineage>
        <taxon>Bacteria</taxon>
        <taxon>Bacillati</taxon>
        <taxon>Bacillota</taxon>
        <taxon>Bacilli</taxon>
        <taxon>Lactobacillales</taxon>
        <taxon>Lactobacillaceae</taxon>
        <taxon>Limosilactobacillus</taxon>
    </lineage>
</organism>
<dbReference type="RefSeq" id="WP_188358148.1">
    <property type="nucleotide sequence ID" value="NZ_BMDS01000018.1"/>
</dbReference>
<accession>A0ABQ2C9E6</accession>
<dbReference type="Gene3D" id="3.40.50.150">
    <property type="entry name" value="Vaccinia Virus protein VP39"/>
    <property type="match status" value="1"/>
</dbReference>
<reference evidence="2" key="1">
    <citation type="journal article" date="2019" name="Int. J. Syst. Evol. Microbiol.">
        <title>The Global Catalogue of Microorganisms (GCM) 10K type strain sequencing project: providing services to taxonomists for standard genome sequencing and annotation.</title>
        <authorList>
            <consortium name="The Broad Institute Genomics Platform"/>
            <consortium name="The Broad Institute Genome Sequencing Center for Infectious Disease"/>
            <person name="Wu L."/>
            <person name="Ma J."/>
        </authorList>
    </citation>
    <scope>NUCLEOTIDE SEQUENCE [LARGE SCALE GENOMIC DNA]</scope>
    <source>
        <strain evidence="2">CCM 8609</strain>
    </source>
</reference>
<dbReference type="EMBL" id="BMDS01000018">
    <property type="protein sequence ID" value="GGI64343.1"/>
    <property type="molecule type" value="Genomic_DNA"/>
</dbReference>
<comment type="caution">
    <text evidence="1">The sequence shown here is derived from an EMBL/GenBank/DDBJ whole genome shotgun (WGS) entry which is preliminary data.</text>
</comment>
<name>A0ABQ2C9E6_9LACO</name>